<dbReference type="SMART" id="SM00822">
    <property type="entry name" value="PKS_KR"/>
    <property type="match status" value="1"/>
</dbReference>
<dbReference type="Gene3D" id="3.40.50.720">
    <property type="entry name" value="NAD(P)-binding Rossmann-like Domain"/>
    <property type="match status" value="1"/>
</dbReference>
<protein>
    <submittedName>
        <fullName evidence="5">SDR family NAD(P)-dependent oxidoreductase</fullName>
    </submittedName>
</protein>
<dbReference type="Pfam" id="PF00106">
    <property type="entry name" value="adh_short"/>
    <property type="match status" value="1"/>
</dbReference>
<organism evidence="5 6">
    <name type="scientific">Saccharopolyspora erythraea</name>
    <name type="common">Streptomyces erythraeus</name>
    <dbReference type="NCBI Taxonomy" id="1836"/>
    <lineage>
        <taxon>Bacteria</taxon>
        <taxon>Bacillati</taxon>
        <taxon>Actinomycetota</taxon>
        <taxon>Actinomycetes</taxon>
        <taxon>Pseudonocardiales</taxon>
        <taxon>Pseudonocardiaceae</taxon>
        <taxon>Saccharopolyspora</taxon>
    </lineage>
</organism>
<dbReference type="NCBIfam" id="NF004824">
    <property type="entry name" value="PRK06180.1"/>
    <property type="match status" value="1"/>
</dbReference>
<dbReference type="InterPro" id="IPR002347">
    <property type="entry name" value="SDR_fam"/>
</dbReference>
<sequence length="273" mass="28956">MSVWFITGASRGLGLEIARAALERGDQVAATSRDPRTIPLPDQEVLAKLALDVTDHAQVEQAVEAATAAFGRVDVLVNNAGYGLFGAVEEVSDTEVRTLFDTNVFGLLAVTRAVVRGMRERRSGRVVNIGSIGGFTTQAGSGAYAATKFAVEGVSEALRAELEPLGIAVTVVEPGAFRTDFLAGTSIRQARHVIDDYRATAGARRQAIGQNHGRQAGDPAKAAAAIADLAHCPRPPVRLQLGPDAVAKVEAKLDHVRTELEAWRKVSESTDHD</sequence>
<comment type="similarity">
    <text evidence="1 3">Belongs to the short-chain dehydrogenases/reductases (SDR) family.</text>
</comment>
<proteinExistence type="inferred from homology"/>
<reference evidence="5 6" key="1">
    <citation type="journal article" date="2019" name="Int. J. Syst. Evol. Microbiol.">
        <title>The Global Catalogue of Microorganisms (GCM) 10K type strain sequencing project: providing services to taxonomists for standard genome sequencing and annotation.</title>
        <authorList>
            <consortium name="The Broad Institute Genomics Platform"/>
            <consortium name="The Broad Institute Genome Sequencing Center for Infectious Disease"/>
            <person name="Wu L."/>
            <person name="Ma J."/>
        </authorList>
    </citation>
    <scope>NUCLEOTIDE SEQUENCE [LARGE SCALE GENOMIC DNA]</scope>
    <source>
        <strain evidence="5 6">JCM 10303</strain>
    </source>
</reference>
<dbReference type="RefSeq" id="WP_009946085.1">
    <property type="nucleotide sequence ID" value="NZ_BAAAGS010000029.1"/>
</dbReference>
<dbReference type="Proteomes" id="UP001500729">
    <property type="component" value="Unassembled WGS sequence"/>
</dbReference>
<dbReference type="PROSITE" id="PS00061">
    <property type="entry name" value="ADH_SHORT"/>
    <property type="match status" value="1"/>
</dbReference>
<comment type="caution">
    <text evidence="5">The sequence shown here is derived from an EMBL/GenBank/DDBJ whole genome shotgun (WGS) entry which is preliminary data.</text>
</comment>
<keyword evidence="6" id="KW-1185">Reference proteome</keyword>
<dbReference type="InterPro" id="IPR020904">
    <property type="entry name" value="Sc_DH/Rdtase_CS"/>
</dbReference>
<dbReference type="CDD" id="cd05374">
    <property type="entry name" value="17beta-HSD-like_SDR_c"/>
    <property type="match status" value="1"/>
</dbReference>
<dbReference type="PANTHER" id="PTHR43976">
    <property type="entry name" value="SHORT CHAIN DEHYDROGENASE"/>
    <property type="match status" value="1"/>
</dbReference>
<accession>A0ABN1DAL2</accession>
<keyword evidence="2" id="KW-0560">Oxidoreductase</keyword>
<dbReference type="InterPro" id="IPR057326">
    <property type="entry name" value="KR_dom"/>
</dbReference>
<evidence type="ECO:0000256" key="1">
    <source>
        <dbReference type="ARBA" id="ARBA00006484"/>
    </source>
</evidence>
<gene>
    <name evidence="5" type="ORF">GCM10009533_41920</name>
</gene>
<evidence type="ECO:0000256" key="2">
    <source>
        <dbReference type="ARBA" id="ARBA00023002"/>
    </source>
</evidence>
<dbReference type="SUPFAM" id="SSF51735">
    <property type="entry name" value="NAD(P)-binding Rossmann-fold domains"/>
    <property type="match status" value="1"/>
</dbReference>
<evidence type="ECO:0000259" key="4">
    <source>
        <dbReference type="SMART" id="SM00822"/>
    </source>
</evidence>
<dbReference type="InterPro" id="IPR036291">
    <property type="entry name" value="NAD(P)-bd_dom_sf"/>
</dbReference>
<dbReference type="PRINTS" id="PR00081">
    <property type="entry name" value="GDHRDH"/>
</dbReference>
<feature type="domain" description="Ketoreductase" evidence="4">
    <location>
        <begin position="2"/>
        <end position="180"/>
    </location>
</feature>
<name>A0ABN1DAL2_SACER</name>
<dbReference type="PRINTS" id="PR00080">
    <property type="entry name" value="SDRFAMILY"/>
</dbReference>
<dbReference type="PANTHER" id="PTHR43976:SF16">
    <property type="entry name" value="SHORT-CHAIN DEHYDROGENASE_REDUCTASE FAMILY PROTEIN"/>
    <property type="match status" value="1"/>
</dbReference>
<evidence type="ECO:0000313" key="5">
    <source>
        <dbReference type="EMBL" id="GAA0538360.1"/>
    </source>
</evidence>
<dbReference type="InterPro" id="IPR051911">
    <property type="entry name" value="SDR_oxidoreductase"/>
</dbReference>
<evidence type="ECO:0000313" key="6">
    <source>
        <dbReference type="Proteomes" id="UP001500729"/>
    </source>
</evidence>
<evidence type="ECO:0000256" key="3">
    <source>
        <dbReference type="RuleBase" id="RU000363"/>
    </source>
</evidence>
<dbReference type="EMBL" id="BAAAGS010000029">
    <property type="protein sequence ID" value="GAA0538360.1"/>
    <property type="molecule type" value="Genomic_DNA"/>
</dbReference>